<dbReference type="Gene3D" id="3.30.70.270">
    <property type="match status" value="1"/>
</dbReference>
<proteinExistence type="predicted"/>
<sequence>MSHLVSSCPHLVVLMGGIPVSCLVFTGSMVSTITETCFRQHFEPWGQDRLRSCQWLQLRAANGLSIPYIGYIELDIKLCGHVVSRCGVLVVRDPPGGICTQVPGVLDGVVLFEPPEAGLPAVLLASPSLVRVIKGTVYLPVVNVGMVDVFLYSNIVLGMLNDVCVVSLPEGVTEVKSVAASVNSHSLTAVPAVSEPIEAVDLSTLTETEQGQLLEASVIRESSSPYASPIVLVKKKDGSLRMCVNYRQLNAKTRKDAFPLPRIEESLDAMTGACWFSTLD</sequence>
<dbReference type="InterPro" id="IPR043128">
    <property type="entry name" value="Rev_trsase/Diguanyl_cyclase"/>
</dbReference>
<evidence type="ECO:0000313" key="3">
    <source>
        <dbReference type="Proteomes" id="UP001558613"/>
    </source>
</evidence>
<comment type="caution">
    <text evidence="2">The sequence shown here is derived from an EMBL/GenBank/DDBJ whole genome shotgun (WGS) entry which is preliminary data.</text>
</comment>
<keyword evidence="1" id="KW-0732">Signal</keyword>
<dbReference type="SUPFAM" id="SSF56672">
    <property type="entry name" value="DNA/RNA polymerases"/>
    <property type="match status" value="1"/>
</dbReference>
<accession>A0ABR3LYP2</accession>
<dbReference type="Gene3D" id="3.10.10.10">
    <property type="entry name" value="HIV Type 1 Reverse Transcriptase, subunit A, domain 1"/>
    <property type="match status" value="1"/>
</dbReference>
<feature type="chain" id="PRO_5046734723" evidence="1">
    <location>
        <begin position="23"/>
        <end position="280"/>
    </location>
</feature>
<dbReference type="EMBL" id="JAYMGO010000017">
    <property type="protein sequence ID" value="KAL1257998.1"/>
    <property type="molecule type" value="Genomic_DNA"/>
</dbReference>
<dbReference type="PANTHER" id="PTHR24559">
    <property type="entry name" value="TRANSPOSON TY3-I GAG-POL POLYPROTEIN"/>
    <property type="match status" value="1"/>
</dbReference>
<organism evidence="2 3">
    <name type="scientific">Cirrhinus molitorella</name>
    <name type="common">mud carp</name>
    <dbReference type="NCBI Taxonomy" id="172907"/>
    <lineage>
        <taxon>Eukaryota</taxon>
        <taxon>Metazoa</taxon>
        <taxon>Chordata</taxon>
        <taxon>Craniata</taxon>
        <taxon>Vertebrata</taxon>
        <taxon>Euteleostomi</taxon>
        <taxon>Actinopterygii</taxon>
        <taxon>Neopterygii</taxon>
        <taxon>Teleostei</taxon>
        <taxon>Ostariophysi</taxon>
        <taxon>Cypriniformes</taxon>
        <taxon>Cyprinidae</taxon>
        <taxon>Labeoninae</taxon>
        <taxon>Labeonini</taxon>
        <taxon>Cirrhinus</taxon>
    </lineage>
</organism>
<evidence type="ECO:0000256" key="1">
    <source>
        <dbReference type="SAM" id="SignalP"/>
    </source>
</evidence>
<name>A0ABR3LYP2_9TELE</name>
<evidence type="ECO:0000313" key="2">
    <source>
        <dbReference type="EMBL" id="KAL1257998.1"/>
    </source>
</evidence>
<reference evidence="2 3" key="1">
    <citation type="submission" date="2023-09" db="EMBL/GenBank/DDBJ databases">
        <authorList>
            <person name="Wang M."/>
        </authorList>
    </citation>
    <scope>NUCLEOTIDE SEQUENCE [LARGE SCALE GENOMIC DNA]</scope>
    <source>
        <strain evidence="2">GT-2023</strain>
        <tissue evidence="2">Liver</tissue>
    </source>
</reference>
<protein>
    <submittedName>
        <fullName evidence="2">Uncharacterized protein</fullName>
    </submittedName>
</protein>
<dbReference type="InterPro" id="IPR043502">
    <property type="entry name" value="DNA/RNA_pol_sf"/>
</dbReference>
<dbReference type="Proteomes" id="UP001558613">
    <property type="component" value="Unassembled WGS sequence"/>
</dbReference>
<feature type="signal peptide" evidence="1">
    <location>
        <begin position="1"/>
        <end position="22"/>
    </location>
</feature>
<gene>
    <name evidence="2" type="ORF">QQF64_011242</name>
</gene>
<dbReference type="CDD" id="cd01647">
    <property type="entry name" value="RT_LTR"/>
    <property type="match status" value="1"/>
</dbReference>
<dbReference type="InterPro" id="IPR053134">
    <property type="entry name" value="RNA-dir_DNA_polymerase"/>
</dbReference>
<dbReference type="PANTHER" id="PTHR24559:SF435">
    <property type="entry name" value="RIBONUCLEASE H"/>
    <property type="match status" value="1"/>
</dbReference>
<keyword evidence="3" id="KW-1185">Reference proteome</keyword>